<dbReference type="InterPro" id="IPR048696">
    <property type="entry name" value="SHQ1-like_CS"/>
</dbReference>
<comment type="similarity">
    <text evidence="1">Belongs to the SHQ1 family.</text>
</comment>
<feature type="domain" description="CS" evidence="3">
    <location>
        <begin position="1"/>
        <end position="88"/>
    </location>
</feature>
<dbReference type="InterPro" id="IPR039742">
    <property type="entry name" value="Shq1"/>
</dbReference>
<dbReference type="Pfam" id="PF04925">
    <property type="entry name" value="SHQ1"/>
    <property type="match status" value="1"/>
</dbReference>
<evidence type="ECO:0000259" key="3">
    <source>
        <dbReference type="PROSITE" id="PS51203"/>
    </source>
</evidence>
<dbReference type="PANTHER" id="PTHR12967">
    <property type="entry name" value="PROTEIN SHQ1 HOMOLOG"/>
    <property type="match status" value="1"/>
</dbReference>
<gene>
    <name evidence="4" type="primary">SHQ1</name>
    <name evidence="4" type="ORF">TR112392</name>
</gene>
<sequence>MLAPLFHLSQSDVHLLIKLHIPLGDLGNSELLVEDGILYFTAPPYYLRLELPGDVLETDDHIQFKLENSDLFVTLTKAEPGQIFKDLDLLSKFIIKPTKTDPSAMKGGIKMLDASVEKEPEEHKYEWFNGLKTSEDEESSFIQLGSYSYGFANSKQGLFTSKEELSLPIDLPDPDHCPPNRRRSLQLNSVRDHFSPEHYIADFCEPEASAAALSAVVPWMCQQKRETDEHPEGALRPPLTDEHRHRLIVLADHRLPLLPPVNSSSADELDRTYLYLGLLDLLLAFTHDFCAREGDENTESAWVIVKLASTLSWLEVFTDLPTLVQTFYARALSFPLIRNWRLCRKTQSCVAHLLQSLEVKSWCLYVLLEIRHMLVEYPGYYIFVDLFLDDYIVWLQTAASLTALRDLGEHLASYKMKKEYVDLPLCELEKLSAHILESERLASDLSAVTLAP</sequence>
<dbReference type="Gene3D" id="2.60.40.790">
    <property type="match status" value="1"/>
</dbReference>
<accession>A0A0X3NXV8</accession>
<dbReference type="InterPro" id="IPR007009">
    <property type="entry name" value="Shq1_C"/>
</dbReference>
<dbReference type="InterPro" id="IPR007052">
    <property type="entry name" value="CS_dom"/>
</dbReference>
<dbReference type="PROSITE" id="PS51203">
    <property type="entry name" value="CS"/>
    <property type="match status" value="1"/>
</dbReference>
<dbReference type="GO" id="GO:0000493">
    <property type="term" value="P:box H/ACA snoRNP assembly"/>
    <property type="evidence" value="ECO:0007669"/>
    <property type="project" value="InterPro"/>
</dbReference>
<organism evidence="4">
    <name type="scientific">Schistocephalus solidus</name>
    <name type="common">Tapeworm</name>
    <dbReference type="NCBI Taxonomy" id="70667"/>
    <lineage>
        <taxon>Eukaryota</taxon>
        <taxon>Metazoa</taxon>
        <taxon>Spiralia</taxon>
        <taxon>Lophotrochozoa</taxon>
        <taxon>Platyhelminthes</taxon>
        <taxon>Cestoda</taxon>
        <taxon>Eucestoda</taxon>
        <taxon>Diphyllobothriidea</taxon>
        <taxon>Diphyllobothriidae</taxon>
        <taxon>Schistocephalus</taxon>
    </lineage>
</organism>
<dbReference type="AlphaFoldDB" id="A0A0X3NXV8"/>
<dbReference type="PANTHER" id="PTHR12967:SF0">
    <property type="entry name" value="PROTEIN SHQ1 HOMOLOG"/>
    <property type="match status" value="1"/>
</dbReference>
<dbReference type="GO" id="GO:0005737">
    <property type="term" value="C:cytoplasm"/>
    <property type="evidence" value="ECO:0007669"/>
    <property type="project" value="TreeGrafter"/>
</dbReference>
<dbReference type="GO" id="GO:0051082">
    <property type="term" value="F:unfolded protein binding"/>
    <property type="evidence" value="ECO:0007669"/>
    <property type="project" value="TreeGrafter"/>
</dbReference>
<reference evidence="4" key="1">
    <citation type="submission" date="2016-01" db="EMBL/GenBank/DDBJ databases">
        <title>Reference transcriptome for the parasite Schistocephalus solidus: insights into the molecular evolution of parasitism.</title>
        <authorList>
            <person name="Hebert F.O."/>
            <person name="Grambauer S."/>
            <person name="Barber I."/>
            <person name="Landry C.R."/>
            <person name="Aubin-Horth N."/>
        </authorList>
    </citation>
    <scope>NUCLEOTIDE SEQUENCE</scope>
</reference>
<evidence type="ECO:0000256" key="2">
    <source>
        <dbReference type="ARBA" id="ARBA00013750"/>
    </source>
</evidence>
<protein>
    <recommendedName>
        <fullName evidence="2">Protein SHQ1 homolog</fullName>
    </recommendedName>
</protein>
<dbReference type="GO" id="GO:0005654">
    <property type="term" value="C:nucleoplasm"/>
    <property type="evidence" value="ECO:0007669"/>
    <property type="project" value="TreeGrafter"/>
</dbReference>
<evidence type="ECO:0000313" key="4">
    <source>
        <dbReference type="EMBL" id="JAP43980.1"/>
    </source>
</evidence>
<evidence type="ECO:0000256" key="1">
    <source>
        <dbReference type="ARBA" id="ARBA00005607"/>
    </source>
</evidence>
<name>A0A0X3NXV8_SCHSO</name>
<dbReference type="Pfam" id="PF21413">
    <property type="entry name" value="SHQ1-like_CS"/>
    <property type="match status" value="1"/>
</dbReference>
<dbReference type="InterPro" id="IPR008978">
    <property type="entry name" value="HSP20-like_chaperone"/>
</dbReference>
<dbReference type="EMBL" id="GEEE01019245">
    <property type="protein sequence ID" value="JAP43980.1"/>
    <property type="molecule type" value="Transcribed_RNA"/>
</dbReference>
<proteinExistence type="inferred from homology"/>